<name>A0A381FGG1_9FLAO</name>
<reference evidence="3 5" key="2">
    <citation type="submission" date="2018-06" db="EMBL/GenBank/DDBJ databases">
        <authorList>
            <consortium name="Pathogen Informatics"/>
            <person name="Doyle S."/>
        </authorList>
    </citation>
    <scope>NUCLEOTIDE SEQUENCE [LARGE SCALE GENOMIC DNA]</scope>
    <source>
        <strain evidence="3 5">NCTC13560</strain>
    </source>
</reference>
<dbReference type="Proteomes" id="UP000185725">
    <property type="component" value="Unassembled WGS sequence"/>
</dbReference>
<gene>
    <name evidence="3" type="ORF">NCTC13560_03224</name>
    <name evidence="2" type="ORF">SAMN05421682_102357</name>
</gene>
<organism evidence="3 5">
    <name type="scientific">Chryseobacterium indoltheticum</name>
    <dbReference type="NCBI Taxonomy" id="254"/>
    <lineage>
        <taxon>Bacteria</taxon>
        <taxon>Pseudomonadati</taxon>
        <taxon>Bacteroidota</taxon>
        <taxon>Flavobacteriia</taxon>
        <taxon>Flavobacteriales</taxon>
        <taxon>Weeksellaceae</taxon>
        <taxon>Chryseobacterium group</taxon>
        <taxon>Chryseobacterium</taxon>
    </lineage>
</organism>
<evidence type="ECO:0000313" key="4">
    <source>
        <dbReference type="Proteomes" id="UP000185725"/>
    </source>
</evidence>
<sequence>MMKKKIISISLIAIALCSISCRETEEMLIENEQPQIALKLQESQEPSKTGINSTVVDYKPIKISFLGADNKDCPPPPPPPPPNPNTPRDGAHWLTSDTDNCPDPPRDGSHWRMGARN</sequence>
<accession>A0A381FGG1</accession>
<dbReference type="KEGG" id="cil:EG358_12900"/>
<evidence type="ECO:0000256" key="1">
    <source>
        <dbReference type="SAM" id="MobiDB-lite"/>
    </source>
</evidence>
<keyword evidence="4" id="KW-1185">Reference proteome</keyword>
<proteinExistence type="predicted"/>
<evidence type="ECO:0000313" key="5">
    <source>
        <dbReference type="Proteomes" id="UP000255231"/>
    </source>
</evidence>
<feature type="region of interest" description="Disordered" evidence="1">
    <location>
        <begin position="67"/>
        <end position="117"/>
    </location>
</feature>
<dbReference type="EMBL" id="FTMF01000002">
    <property type="protein sequence ID" value="SIQ10089.1"/>
    <property type="molecule type" value="Genomic_DNA"/>
</dbReference>
<dbReference type="Proteomes" id="UP000255231">
    <property type="component" value="Unassembled WGS sequence"/>
</dbReference>
<evidence type="ECO:0000313" key="2">
    <source>
        <dbReference type="EMBL" id="SIQ10089.1"/>
    </source>
</evidence>
<protein>
    <submittedName>
        <fullName evidence="3">Uncharacterized protein</fullName>
    </submittedName>
</protein>
<reference evidence="2 4" key="1">
    <citation type="submission" date="2017-01" db="EMBL/GenBank/DDBJ databases">
        <authorList>
            <person name="Varghese N."/>
            <person name="Submissions S."/>
        </authorList>
    </citation>
    <scope>NUCLEOTIDE SEQUENCE [LARGE SCALE GENOMIC DNA]</scope>
    <source>
        <strain evidence="2 4">ATCC 27950</strain>
    </source>
</reference>
<dbReference type="AlphaFoldDB" id="A0A381FGG1"/>
<evidence type="ECO:0000313" key="3">
    <source>
        <dbReference type="EMBL" id="SUX45636.1"/>
    </source>
</evidence>
<dbReference type="EMBL" id="UFVS01000001">
    <property type="protein sequence ID" value="SUX45636.1"/>
    <property type="molecule type" value="Genomic_DNA"/>
</dbReference>
<feature type="compositionally biased region" description="Pro residues" evidence="1">
    <location>
        <begin position="73"/>
        <end position="85"/>
    </location>
</feature>